<dbReference type="AlphaFoldDB" id="A0ABD7DQ90"/>
<evidence type="ECO:0000256" key="1">
    <source>
        <dbReference type="SAM" id="Phobius"/>
    </source>
</evidence>
<evidence type="ECO:0000259" key="2">
    <source>
        <dbReference type="Pfam" id="PF04892"/>
    </source>
</evidence>
<reference evidence="3 4" key="1">
    <citation type="submission" date="2021-02" db="EMBL/GenBank/DDBJ databases">
        <title>Bacillus cereus VKM B-370.</title>
        <authorList>
            <person name="Kazantseva O.A."/>
            <person name="Piligrimova E.G."/>
            <person name="Buzikov R.M."/>
            <person name="Shadrin A.M."/>
        </authorList>
    </citation>
    <scope>NUCLEOTIDE SEQUENCE [LARGE SCALE GENOMIC DNA]</scope>
    <source>
        <strain evidence="3 4">VKM B-370</strain>
        <plasmid evidence="3 4">pVKMB-370_3</plasmid>
    </source>
</reference>
<dbReference type="Proteomes" id="UP000663613">
    <property type="component" value="Plasmid pVKMB-370_3"/>
</dbReference>
<dbReference type="PANTHER" id="PTHR36834:SF1">
    <property type="entry name" value="INTEGRAL MEMBRANE PROTEIN"/>
    <property type="match status" value="1"/>
</dbReference>
<evidence type="ECO:0000313" key="3">
    <source>
        <dbReference type="EMBL" id="QRY18707.1"/>
    </source>
</evidence>
<protein>
    <submittedName>
        <fullName evidence="3">VanZ family protein</fullName>
    </submittedName>
</protein>
<feature type="transmembrane region" description="Helical" evidence="1">
    <location>
        <begin position="86"/>
        <end position="107"/>
    </location>
</feature>
<keyword evidence="1" id="KW-0472">Membrane</keyword>
<dbReference type="Pfam" id="PF04892">
    <property type="entry name" value="VanZ"/>
    <property type="match status" value="1"/>
</dbReference>
<geneLocation type="plasmid" evidence="3 4">
    <name>pVKMB-370_3</name>
</geneLocation>
<feature type="transmembrane region" description="Helical" evidence="1">
    <location>
        <begin position="148"/>
        <end position="165"/>
    </location>
</feature>
<feature type="transmembrane region" description="Helical" evidence="1">
    <location>
        <begin position="119"/>
        <end position="136"/>
    </location>
</feature>
<proteinExistence type="predicted"/>
<gene>
    <name evidence="3" type="ORF">JTF64_29455</name>
</gene>
<dbReference type="RefSeq" id="WP_205190621.1">
    <property type="nucleotide sequence ID" value="NZ_CP070342.1"/>
</dbReference>
<feature type="domain" description="VanZ-like" evidence="2">
    <location>
        <begin position="42"/>
        <end position="163"/>
    </location>
</feature>
<dbReference type="PANTHER" id="PTHR36834">
    <property type="entry name" value="MEMBRANE PROTEIN-RELATED"/>
    <property type="match status" value="1"/>
</dbReference>
<keyword evidence="3" id="KW-0614">Plasmid</keyword>
<sequence>MELKNTGFIAIFLIIYLLFISYKIISKTKFKPKKEILNFTFYCSIVFIISLTMFPIKLDPQIYNINKIHNYIPFYSMFDLVQNTSIFISFKNIIGNIVLFIPFSFMLYIKFSNKLTKNILICIGISCSIEIIQILIPFISRSFDVDDIILNTTGSIIGTYLAIYISKRNIKQKKLTQISK</sequence>
<accession>A0ABD7DQ90</accession>
<keyword evidence="1" id="KW-0812">Transmembrane</keyword>
<feature type="transmembrane region" description="Helical" evidence="1">
    <location>
        <begin position="37"/>
        <end position="56"/>
    </location>
</feature>
<evidence type="ECO:0000313" key="4">
    <source>
        <dbReference type="Proteomes" id="UP000663613"/>
    </source>
</evidence>
<dbReference type="EMBL" id="CP070342">
    <property type="protein sequence ID" value="QRY18707.1"/>
    <property type="molecule type" value="Genomic_DNA"/>
</dbReference>
<name>A0ABD7DQ90_BACCE</name>
<dbReference type="InterPro" id="IPR006976">
    <property type="entry name" value="VanZ-like"/>
</dbReference>
<keyword evidence="1" id="KW-1133">Transmembrane helix</keyword>
<feature type="transmembrane region" description="Helical" evidence="1">
    <location>
        <begin position="6"/>
        <end position="25"/>
    </location>
</feature>
<organism evidence="3 4">
    <name type="scientific">Bacillus cereus</name>
    <dbReference type="NCBI Taxonomy" id="1396"/>
    <lineage>
        <taxon>Bacteria</taxon>
        <taxon>Bacillati</taxon>
        <taxon>Bacillota</taxon>
        <taxon>Bacilli</taxon>
        <taxon>Bacillales</taxon>
        <taxon>Bacillaceae</taxon>
        <taxon>Bacillus</taxon>
        <taxon>Bacillus cereus group</taxon>
    </lineage>
</organism>
<dbReference type="InterPro" id="IPR053150">
    <property type="entry name" value="Teicoplanin_resist-assoc"/>
</dbReference>